<dbReference type="Proteomes" id="UP000049855">
    <property type="component" value="Unassembled WGS sequence"/>
</dbReference>
<dbReference type="CDD" id="cd00534">
    <property type="entry name" value="DHNA_DHNTPE"/>
    <property type="match status" value="1"/>
</dbReference>
<dbReference type="GO" id="GO:0005737">
    <property type="term" value="C:cytoplasm"/>
    <property type="evidence" value="ECO:0007669"/>
    <property type="project" value="TreeGrafter"/>
</dbReference>
<dbReference type="RefSeq" id="WP_021167562.1">
    <property type="nucleotide sequence ID" value="NZ_CTRP01000004.1"/>
</dbReference>
<evidence type="ECO:0000259" key="7">
    <source>
        <dbReference type="SMART" id="SM00905"/>
    </source>
</evidence>
<keyword evidence="9" id="KW-1185">Reference proteome</keyword>
<dbReference type="PANTHER" id="PTHR42844:SF1">
    <property type="entry name" value="DIHYDRONEOPTERIN ALDOLASE 1-RELATED"/>
    <property type="match status" value="1"/>
</dbReference>
<sequence>MSHRVSLKNMVFYGFHGVYEFERELGQRFYVDLDMKADLSQAGKSDNLQETVDYVSIYNQTKEIVENHRFQILEALTYHIAGEVLRLHPLVEEVIVRVRKPSVPIAAALDYVEVESVRRREQ</sequence>
<organism evidence="8 9">
    <name type="scientific">Sporomusa ovata</name>
    <dbReference type="NCBI Taxonomy" id="2378"/>
    <lineage>
        <taxon>Bacteria</taxon>
        <taxon>Bacillati</taxon>
        <taxon>Bacillota</taxon>
        <taxon>Negativicutes</taxon>
        <taxon>Selenomonadales</taxon>
        <taxon>Sporomusaceae</taxon>
        <taxon>Sporomusa</taxon>
    </lineage>
</organism>
<evidence type="ECO:0000256" key="4">
    <source>
        <dbReference type="ARBA" id="ARBA00022909"/>
    </source>
</evidence>
<dbReference type="InterPro" id="IPR006157">
    <property type="entry name" value="FolB_dom"/>
</dbReference>
<dbReference type="GO" id="GO:0004150">
    <property type="term" value="F:dihydroneopterin aldolase activity"/>
    <property type="evidence" value="ECO:0007669"/>
    <property type="project" value="UniProtKB-UniRule"/>
</dbReference>
<dbReference type="NCBIfam" id="TIGR00526">
    <property type="entry name" value="folB_dom"/>
    <property type="match status" value="1"/>
</dbReference>
<dbReference type="GO" id="GO:0046654">
    <property type="term" value="P:tetrahydrofolate biosynthetic process"/>
    <property type="evidence" value="ECO:0007669"/>
    <property type="project" value="UniProtKB-UniRule"/>
</dbReference>
<dbReference type="InterPro" id="IPR043133">
    <property type="entry name" value="GTP-CH-I_C/QueF"/>
</dbReference>
<dbReference type="SMART" id="SM00905">
    <property type="entry name" value="FolB"/>
    <property type="match status" value="1"/>
</dbReference>
<evidence type="ECO:0000256" key="5">
    <source>
        <dbReference type="ARBA" id="ARBA00023239"/>
    </source>
</evidence>
<dbReference type="NCBIfam" id="TIGR00525">
    <property type="entry name" value="folB"/>
    <property type="match status" value="1"/>
</dbReference>
<evidence type="ECO:0000256" key="1">
    <source>
        <dbReference type="ARBA" id="ARBA00001353"/>
    </source>
</evidence>
<dbReference type="EMBL" id="CTRP01000004">
    <property type="protein sequence ID" value="CQR71466.1"/>
    <property type="molecule type" value="Genomic_DNA"/>
</dbReference>
<dbReference type="SUPFAM" id="SSF55620">
    <property type="entry name" value="Tetrahydrobiopterin biosynthesis enzymes-like"/>
    <property type="match status" value="1"/>
</dbReference>
<protein>
    <recommendedName>
        <fullName evidence="6">7,8-dihydroneopterin aldolase</fullName>
        <ecNumber evidence="6">4.1.2.25</ecNumber>
    </recommendedName>
</protein>
<gene>
    <name evidence="8" type="ORF">SpAn4DRAFT_3971</name>
</gene>
<name>A0A0U1KVV6_9FIRM</name>
<dbReference type="FunFam" id="3.30.1130.10:FF:000003">
    <property type="entry name" value="7,8-dihydroneopterin aldolase"/>
    <property type="match status" value="1"/>
</dbReference>
<dbReference type="EC" id="4.1.2.25" evidence="6"/>
<comment type="pathway">
    <text evidence="2 6">Cofactor biosynthesis; tetrahydrofolate biosynthesis; 2-amino-4-hydroxy-6-hydroxymethyl-7,8-dihydropteridine diphosphate from 7,8-dihydroneopterin triphosphate: step 3/4.</text>
</comment>
<dbReference type="GO" id="GO:0046656">
    <property type="term" value="P:folic acid biosynthetic process"/>
    <property type="evidence" value="ECO:0007669"/>
    <property type="project" value="UniProtKB-UniRule"/>
</dbReference>
<evidence type="ECO:0000256" key="6">
    <source>
        <dbReference type="RuleBase" id="RU362079"/>
    </source>
</evidence>
<dbReference type="AlphaFoldDB" id="A0A0U1KVV6"/>
<evidence type="ECO:0000256" key="3">
    <source>
        <dbReference type="ARBA" id="ARBA00005708"/>
    </source>
</evidence>
<comment type="function">
    <text evidence="6">Catalyzes the conversion of 7,8-dihydroneopterin to 6-hydroxymethyl-7,8-dihydropterin.</text>
</comment>
<reference evidence="9" key="1">
    <citation type="submission" date="2015-03" db="EMBL/GenBank/DDBJ databases">
        <authorList>
            <person name="Nijsse Bart"/>
        </authorList>
    </citation>
    <scope>NUCLEOTIDE SEQUENCE [LARGE SCALE GENOMIC DNA]</scope>
</reference>
<dbReference type="PANTHER" id="PTHR42844">
    <property type="entry name" value="DIHYDRONEOPTERIN ALDOLASE 1-RELATED"/>
    <property type="match status" value="1"/>
</dbReference>
<comment type="similarity">
    <text evidence="3 6">Belongs to the DHNA family.</text>
</comment>
<evidence type="ECO:0000313" key="9">
    <source>
        <dbReference type="Proteomes" id="UP000049855"/>
    </source>
</evidence>
<keyword evidence="4 6" id="KW-0289">Folate biosynthesis</keyword>
<evidence type="ECO:0000313" key="8">
    <source>
        <dbReference type="EMBL" id="CQR71466.1"/>
    </source>
</evidence>
<keyword evidence="5 6" id="KW-0456">Lyase</keyword>
<dbReference type="InterPro" id="IPR006156">
    <property type="entry name" value="Dihydroneopterin_aldolase"/>
</dbReference>
<evidence type="ECO:0000256" key="2">
    <source>
        <dbReference type="ARBA" id="ARBA00005013"/>
    </source>
</evidence>
<dbReference type="Gene3D" id="3.30.1130.10">
    <property type="match status" value="1"/>
</dbReference>
<accession>A0A0U1KVV6</accession>
<feature type="domain" description="Dihydroneopterin aldolase/epimerase" evidence="7">
    <location>
        <begin position="5"/>
        <end position="118"/>
    </location>
</feature>
<proteinExistence type="inferred from homology"/>
<dbReference type="Pfam" id="PF02152">
    <property type="entry name" value="FolB"/>
    <property type="match status" value="1"/>
</dbReference>
<comment type="catalytic activity">
    <reaction evidence="1 6">
        <text>7,8-dihydroneopterin = 6-hydroxymethyl-7,8-dihydropterin + glycolaldehyde</text>
        <dbReference type="Rhea" id="RHEA:10540"/>
        <dbReference type="ChEBI" id="CHEBI:17001"/>
        <dbReference type="ChEBI" id="CHEBI:17071"/>
        <dbReference type="ChEBI" id="CHEBI:44841"/>
        <dbReference type="EC" id="4.1.2.25"/>
    </reaction>
</comment>
<dbReference type="UniPathway" id="UPA00077">
    <property type="reaction ID" value="UER00154"/>
</dbReference>